<feature type="compositionally biased region" description="Basic and acidic residues" evidence="1">
    <location>
        <begin position="14"/>
        <end position="29"/>
    </location>
</feature>
<evidence type="ECO:0000313" key="3">
    <source>
        <dbReference type="EMBL" id="CAI2197152.1"/>
    </source>
</evidence>
<feature type="region of interest" description="Disordered" evidence="1">
    <location>
        <begin position="14"/>
        <end position="59"/>
    </location>
</feature>
<evidence type="ECO:0000256" key="2">
    <source>
        <dbReference type="SAM" id="Phobius"/>
    </source>
</evidence>
<dbReference type="EMBL" id="CAMKVN010015698">
    <property type="protein sequence ID" value="CAI2197152.1"/>
    <property type="molecule type" value="Genomic_DNA"/>
</dbReference>
<organism evidence="3 4">
    <name type="scientific">Funneliformis geosporum</name>
    <dbReference type="NCBI Taxonomy" id="1117311"/>
    <lineage>
        <taxon>Eukaryota</taxon>
        <taxon>Fungi</taxon>
        <taxon>Fungi incertae sedis</taxon>
        <taxon>Mucoromycota</taxon>
        <taxon>Glomeromycotina</taxon>
        <taxon>Glomeromycetes</taxon>
        <taxon>Glomerales</taxon>
        <taxon>Glomeraceae</taxon>
        <taxon>Funneliformis</taxon>
    </lineage>
</organism>
<dbReference type="AlphaFoldDB" id="A0A9W4T915"/>
<feature type="non-terminal residue" evidence="3">
    <location>
        <position position="168"/>
    </location>
</feature>
<proteinExistence type="predicted"/>
<dbReference type="OrthoDB" id="2442941at2759"/>
<reference evidence="3" key="1">
    <citation type="submission" date="2022-08" db="EMBL/GenBank/DDBJ databases">
        <authorList>
            <person name="Kallberg Y."/>
            <person name="Tangrot J."/>
            <person name="Rosling A."/>
        </authorList>
    </citation>
    <scope>NUCLEOTIDE SEQUENCE</scope>
    <source>
        <strain evidence="3">Wild A</strain>
    </source>
</reference>
<name>A0A9W4T915_9GLOM</name>
<sequence length="168" mass="18646">MVEALIRKEEIVSESEARDHYDEKSDELPLAKPVNGVNKGLVENNDHKNGGGIITHSGEKENPQLDNDFLLKYFQEKDIKQIELTPEGNLLIEYNSGKSKIITNSQVRQQELQKVISFYQKSGQTSLTQQDLVNMNNSNSIPSKNTNNNNLLISLGLGGVLIIGLVIG</sequence>
<keyword evidence="4" id="KW-1185">Reference proteome</keyword>
<keyword evidence="2" id="KW-1133">Transmembrane helix</keyword>
<dbReference type="Proteomes" id="UP001153678">
    <property type="component" value="Unassembled WGS sequence"/>
</dbReference>
<evidence type="ECO:0000313" key="4">
    <source>
        <dbReference type="Proteomes" id="UP001153678"/>
    </source>
</evidence>
<feature type="transmembrane region" description="Helical" evidence="2">
    <location>
        <begin position="150"/>
        <end position="167"/>
    </location>
</feature>
<keyword evidence="2" id="KW-0812">Transmembrane</keyword>
<accession>A0A9W4T915</accession>
<comment type="caution">
    <text evidence="3">The sequence shown here is derived from an EMBL/GenBank/DDBJ whole genome shotgun (WGS) entry which is preliminary data.</text>
</comment>
<gene>
    <name evidence="3" type="ORF">FWILDA_LOCUS17934</name>
</gene>
<evidence type="ECO:0000256" key="1">
    <source>
        <dbReference type="SAM" id="MobiDB-lite"/>
    </source>
</evidence>
<protein>
    <submittedName>
        <fullName evidence="3">14169_t:CDS:1</fullName>
    </submittedName>
</protein>
<keyword evidence="2" id="KW-0472">Membrane</keyword>